<dbReference type="Pfam" id="PF02771">
    <property type="entry name" value="Acyl-CoA_dh_N"/>
    <property type="match status" value="1"/>
</dbReference>
<gene>
    <name evidence="5" type="ORF">GCM10010361_10940</name>
</gene>
<dbReference type="InterPro" id="IPR009100">
    <property type="entry name" value="AcylCoA_DH/oxidase_NM_dom_sf"/>
</dbReference>
<sequence length="400" mass="43133">MGDVPEPTAGTKWQAVLAELTERRAEFHAQGYVPRDFIEKLMPFGVYRHATPIRFGGCVLPPHEFLRLVEEVGRVDGSTAWVVGFASANTYLGALPVGTQKEIYRNGPDVVVAGGLFPLQKAERTANGFRVSGRWKFASGCMAADYINVGLLDESAGGQPRAALLPADQVTIVQDWDVSGMRASGSFDTVLEDVEIPLEWTYVRGGAARIDEPLFRYPLMAYQAQCHAAIGLGVALGALDHAQHSGSYRGITGAPPVGERAYYRTEFARAYVALQSARRYFLDVAEEVWETVSAGEAAGADQIARIRLSAVHISDTAAQVVHDLAKVSGAAIIQNSHPLNLIRLDAQVPQLHASLSQHIYDDAGAVLLGLDPTTPGFLGPGSPRGDRDRPRSSNTEEKTA</sequence>
<dbReference type="SUPFAM" id="SSF56645">
    <property type="entry name" value="Acyl-CoA dehydrogenase NM domain-like"/>
    <property type="match status" value="1"/>
</dbReference>
<name>A0ABN0ZJU2_9ACTN</name>
<dbReference type="PANTHER" id="PTHR43884">
    <property type="entry name" value="ACYL-COA DEHYDROGENASE"/>
    <property type="match status" value="1"/>
</dbReference>
<dbReference type="InterPro" id="IPR046373">
    <property type="entry name" value="Acyl-CoA_Oxase/DH_mid-dom_sf"/>
</dbReference>
<feature type="compositionally biased region" description="Basic and acidic residues" evidence="2">
    <location>
        <begin position="384"/>
        <end position="400"/>
    </location>
</feature>
<evidence type="ECO:0000256" key="2">
    <source>
        <dbReference type="SAM" id="MobiDB-lite"/>
    </source>
</evidence>
<feature type="domain" description="Acyl-CoA dehydrogenase C-terminal" evidence="4">
    <location>
        <begin position="226"/>
        <end position="356"/>
    </location>
</feature>
<organism evidence="5 6">
    <name type="scientific">Streptomyces olivaceiscleroticus</name>
    <dbReference type="NCBI Taxonomy" id="68245"/>
    <lineage>
        <taxon>Bacteria</taxon>
        <taxon>Bacillati</taxon>
        <taxon>Actinomycetota</taxon>
        <taxon>Actinomycetes</taxon>
        <taxon>Kitasatosporales</taxon>
        <taxon>Streptomycetaceae</taxon>
        <taxon>Streptomyces</taxon>
    </lineage>
</organism>
<dbReference type="Gene3D" id="2.40.110.10">
    <property type="entry name" value="Butyryl-CoA Dehydrogenase, subunit A, domain 2"/>
    <property type="match status" value="1"/>
</dbReference>
<protein>
    <submittedName>
        <fullName evidence="5">Flavin-dependent monooxygenase</fullName>
    </submittedName>
</protein>
<dbReference type="PANTHER" id="PTHR43884:SF12">
    <property type="entry name" value="ISOVALERYL-COA DEHYDROGENASE, MITOCHONDRIAL-RELATED"/>
    <property type="match status" value="1"/>
</dbReference>
<dbReference type="Gene3D" id="1.20.140.10">
    <property type="entry name" value="Butyryl-CoA Dehydrogenase, subunit A, domain 3"/>
    <property type="match status" value="1"/>
</dbReference>
<keyword evidence="6" id="KW-1185">Reference proteome</keyword>
<dbReference type="EMBL" id="BAAABY010000009">
    <property type="protein sequence ID" value="GAA0448746.1"/>
    <property type="molecule type" value="Genomic_DNA"/>
</dbReference>
<dbReference type="Proteomes" id="UP001500909">
    <property type="component" value="Unassembled WGS sequence"/>
</dbReference>
<dbReference type="InterPro" id="IPR013107">
    <property type="entry name" value="Acyl-CoA_DH_C"/>
</dbReference>
<dbReference type="InterPro" id="IPR036250">
    <property type="entry name" value="AcylCo_DH-like_C"/>
</dbReference>
<comment type="caution">
    <text evidence="5">The sequence shown here is derived from an EMBL/GenBank/DDBJ whole genome shotgun (WGS) entry which is preliminary data.</text>
</comment>
<dbReference type="InterPro" id="IPR037069">
    <property type="entry name" value="AcylCoA_DH/ox_N_sf"/>
</dbReference>
<feature type="region of interest" description="Disordered" evidence="2">
    <location>
        <begin position="375"/>
        <end position="400"/>
    </location>
</feature>
<dbReference type="Pfam" id="PF08028">
    <property type="entry name" value="Acyl-CoA_dh_2"/>
    <property type="match status" value="1"/>
</dbReference>
<dbReference type="SUPFAM" id="SSF47203">
    <property type="entry name" value="Acyl-CoA dehydrogenase C-terminal domain-like"/>
    <property type="match status" value="1"/>
</dbReference>
<evidence type="ECO:0000313" key="6">
    <source>
        <dbReference type="Proteomes" id="UP001500909"/>
    </source>
</evidence>
<dbReference type="RefSeq" id="WP_346093429.1">
    <property type="nucleotide sequence ID" value="NZ_BAAABY010000009.1"/>
</dbReference>
<evidence type="ECO:0000313" key="5">
    <source>
        <dbReference type="EMBL" id="GAA0448746.1"/>
    </source>
</evidence>
<dbReference type="InterPro" id="IPR013786">
    <property type="entry name" value="AcylCoA_DH/ox_N"/>
</dbReference>
<evidence type="ECO:0000259" key="4">
    <source>
        <dbReference type="Pfam" id="PF08028"/>
    </source>
</evidence>
<keyword evidence="1" id="KW-0560">Oxidoreductase</keyword>
<reference evidence="5 6" key="1">
    <citation type="journal article" date="2019" name="Int. J. Syst. Evol. Microbiol.">
        <title>The Global Catalogue of Microorganisms (GCM) 10K type strain sequencing project: providing services to taxonomists for standard genome sequencing and annotation.</title>
        <authorList>
            <consortium name="The Broad Institute Genomics Platform"/>
            <consortium name="The Broad Institute Genome Sequencing Center for Infectious Disease"/>
            <person name="Wu L."/>
            <person name="Ma J."/>
        </authorList>
    </citation>
    <scope>NUCLEOTIDE SEQUENCE [LARGE SCALE GENOMIC DNA]</scope>
    <source>
        <strain evidence="5 6">JCM 4805</strain>
    </source>
</reference>
<proteinExistence type="predicted"/>
<keyword evidence="5" id="KW-0503">Monooxygenase</keyword>
<accession>A0ABN0ZJU2</accession>
<dbReference type="PIRSF" id="PIRSF016578">
    <property type="entry name" value="HsaA"/>
    <property type="match status" value="1"/>
</dbReference>
<evidence type="ECO:0000256" key="1">
    <source>
        <dbReference type="ARBA" id="ARBA00023002"/>
    </source>
</evidence>
<evidence type="ECO:0000259" key="3">
    <source>
        <dbReference type="Pfam" id="PF02771"/>
    </source>
</evidence>
<feature type="domain" description="Acyl-CoA dehydrogenase/oxidase N-terminal" evidence="3">
    <location>
        <begin position="18"/>
        <end position="87"/>
    </location>
</feature>
<dbReference type="Gene3D" id="1.10.540.10">
    <property type="entry name" value="Acyl-CoA dehydrogenase/oxidase, N-terminal domain"/>
    <property type="match status" value="1"/>
</dbReference>
<dbReference type="GO" id="GO:0004497">
    <property type="term" value="F:monooxygenase activity"/>
    <property type="evidence" value="ECO:0007669"/>
    <property type="project" value="UniProtKB-KW"/>
</dbReference>